<reference evidence="2 3" key="1">
    <citation type="submission" date="2015-12" db="EMBL/GenBank/DDBJ databases">
        <title>Complete genome of Roseateles depolymerans KCTC 42856.</title>
        <authorList>
            <person name="Kim K.M."/>
        </authorList>
    </citation>
    <scope>NUCLEOTIDE SEQUENCE [LARGE SCALE GENOMIC DNA]</scope>
    <source>
        <strain evidence="2 3">KCTC 42856</strain>
    </source>
</reference>
<dbReference type="KEGG" id="rdp:RD2015_1316"/>
<dbReference type="EMBL" id="CP013729">
    <property type="protein sequence ID" value="ALV05807.1"/>
    <property type="molecule type" value="Genomic_DNA"/>
</dbReference>
<accession>A0A0U3LCJ9</accession>
<evidence type="ECO:0000256" key="1">
    <source>
        <dbReference type="SAM" id="MobiDB-lite"/>
    </source>
</evidence>
<dbReference type="RefSeq" id="WP_058934202.1">
    <property type="nucleotide sequence ID" value="NZ_CP013729.1"/>
</dbReference>
<dbReference type="AlphaFoldDB" id="A0A0U3LCJ9"/>
<sequence>MFDPRLVSPFLNDVPHFYTTTSFSPPPRLEPPTRPADWVSFNALESTGSDGFEAFRASPDFTLAQQQLLERIEQCEQFAKQHFTPEEARSMGEGFSAFRRNLLDNNGAFFGDALKQLYGSGKRNFDTFCLRLEQDIDLHQRKTALRELAGQLHNCRSSGPAFHDAALSLDRAPGGLHGEFHDLLMQRIDALLQEVVNRPLLGVAQTRQHLSERQDRLRDMEVHMVNRLKMELDLPNPGALDWFVGGTDLIEPYQIGLARNLLKAQLRPVLLARELAERYMEQFRSKLPPEALAPDADLNSHMKSINDAHRAVSATYGPVSLHHLLMCDEETDAWRLQPDLSVLTHDLLEHLAAQNLIVPARTSSIWQEGSKDGIWDLMQVDWRLFLVEAREPPQAPPAKKPVQMHHAMAFLNQMRMAPPAALVSAVLSDTPGVQRQVPMSWLNDEANLTTFCRAQGDRNFQTWIERKENLAEASLSVLLPTLANLGMWRSFAAVLDQAPWPAAEVVRRAGGADMLLRALTASSDPVRRRWMAQCESALPALSTEEVKALVELPAEPLRRALVGATGATINGFVDLIEAAHTKCAFPLEKLEDLLCLDLESMMARGNAEALTVLFNRLAALQRRNVLPDNSLVDLLGGEDGQGCSAALEHGQTDVVDAFDEFVVRLFKQNVLGYNHVARLLGLPKRNHDSGSAKAIRNGHAAAFSQHLAHLQKAFQLQVFLREEISDQLACRDAANRPGLMVMLQSGRHPCLPAWRQAVAAAAKGGFLREPEVMRLLAPRSEDGAPWILSLLENPAGAHYGSDWLEQAHKLQAAGALGEHALVALLDGYPRHPQDWDSSLLLDAMQPDRFPNTVKQLINLFGFAYKRHAFAPRDLAQLLIPIQDLDSNRNAQAILRIAGLGRHVEAMLEGLRDLGQANHLSGSPQLMLLHAIARFRLARLSGPTQAGISSLLQSLLATAVATSEPPRVHAEFWGELLLNAKLPQDGPAPDPADQRSEVIGLLSLVDQAVTRAEQLGMIGATEMANYLREIRRLGPADAPLKTPPPVAPKPKLPPERLMRGAANQPPASAQSPLPH</sequence>
<keyword evidence="3" id="KW-1185">Reference proteome</keyword>
<feature type="region of interest" description="Disordered" evidence="1">
    <location>
        <begin position="1034"/>
        <end position="1074"/>
    </location>
</feature>
<proteinExistence type="predicted"/>
<evidence type="ECO:0000313" key="3">
    <source>
        <dbReference type="Proteomes" id="UP000060699"/>
    </source>
</evidence>
<name>A0A0U3LCJ9_9BURK</name>
<gene>
    <name evidence="2" type="ORF">RD2015_1316</name>
</gene>
<evidence type="ECO:0000313" key="2">
    <source>
        <dbReference type="EMBL" id="ALV05807.1"/>
    </source>
</evidence>
<dbReference type="Proteomes" id="UP000060699">
    <property type="component" value="Chromosome"/>
</dbReference>
<dbReference type="OrthoDB" id="8852064at2"/>
<dbReference type="STRING" id="76731.RD2015_1316"/>
<feature type="compositionally biased region" description="Pro residues" evidence="1">
    <location>
        <begin position="1040"/>
        <end position="1050"/>
    </location>
</feature>
<organism evidence="2 3">
    <name type="scientific">Roseateles depolymerans</name>
    <dbReference type="NCBI Taxonomy" id="76731"/>
    <lineage>
        <taxon>Bacteria</taxon>
        <taxon>Pseudomonadati</taxon>
        <taxon>Pseudomonadota</taxon>
        <taxon>Betaproteobacteria</taxon>
        <taxon>Burkholderiales</taxon>
        <taxon>Sphaerotilaceae</taxon>
        <taxon>Roseateles</taxon>
    </lineage>
</organism>
<protein>
    <submittedName>
        <fullName evidence="2">Uncharacterized protein</fullName>
    </submittedName>
</protein>
<feature type="compositionally biased region" description="Low complexity" evidence="1">
    <location>
        <begin position="1060"/>
        <end position="1074"/>
    </location>
</feature>